<dbReference type="InterPro" id="IPR007052">
    <property type="entry name" value="CS_dom"/>
</dbReference>
<dbReference type="SUPFAM" id="SSF48452">
    <property type="entry name" value="TPR-like"/>
    <property type="match status" value="1"/>
</dbReference>
<dbReference type="Gene3D" id="1.25.40.10">
    <property type="entry name" value="Tetratricopeptide repeat domain"/>
    <property type="match status" value="1"/>
</dbReference>
<dbReference type="SUPFAM" id="SSF49764">
    <property type="entry name" value="HSP20-like chaperones"/>
    <property type="match status" value="1"/>
</dbReference>
<feature type="domain" description="CS" evidence="2">
    <location>
        <begin position="218"/>
        <end position="314"/>
    </location>
</feature>
<feature type="region of interest" description="Disordered" evidence="1">
    <location>
        <begin position="153"/>
        <end position="192"/>
    </location>
</feature>
<evidence type="ECO:0000256" key="1">
    <source>
        <dbReference type="SAM" id="MobiDB-lite"/>
    </source>
</evidence>
<dbReference type="InterPro" id="IPR011990">
    <property type="entry name" value="TPR-like_helical_dom_sf"/>
</dbReference>
<dbReference type="PROSITE" id="PS51203">
    <property type="entry name" value="CS"/>
    <property type="match status" value="1"/>
</dbReference>
<evidence type="ECO:0000313" key="3">
    <source>
        <dbReference type="EMBL" id="KAL3423088.1"/>
    </source>
</evidence>
<dbReference type="PANTHER" id="PTHR45862">
    <property type="entry name" value="PROTEIN SGT1 HOMOLOG"/>
    <property type="match status" value="1"/>
</dbReference>
<evidence type="ECO:0000259" key="2">
    <source>
        <dbReference type="PROSITE" id="PS51203"/>
    </source>
</evidence>
<dbReference type="EMBL" id="JBFCZG010000004">
    <property type="protein sequence ID" value="KAL3423088.1"/>
    <property type="molecule type" value="Genomic_DNA"/>
</dbReference>
<dbReference type="CDD" id="cd06466">
    <property type="entry name" value="p23_CS_SGT1_like"/>
    <property type="match status" value="1"/>
</dbReference>
<proteinExistence type="predicted"/>
<dbReference type="InterPro" id="IPR044563">
    <property type="entry name" value="Sgt1-like"/>
</dbReference>
<dbReference type="InterPro" id="IPR008978">
    <property type="entry name" value="HSP20-like_chaperone"/>
</dbReference>
<evidence type="ECO:0000313" key="4">
    <source>
        <dbReference type="Proteomes" id="UP001629113"/>
    </source>
</evidence>
<comment type="caution">
    <text evidence="3">The sequence shown here is derived from an EMBL/GenBank/DDBJ whole genome shotgun (WGS) entry which is preliminary data.</text>
</comment>
<dbReference type="InterPro" id="IPR019734">
    <property type="entry name" value="TPR_rpt"/>
</dbReference>
<reference evidence="3 4" key="1">
    <citation type="submission" date="2024-06" db="EMBL/GenBank/DDBJ databases">
        <title>Complete genome of Phlyctema vagabunda strain 19-DSS-EL-015.</title>
        <authorList>
            <person name="Fiorenzani C."/>
        </authorList>
    </citation>
    <scope>NUCLEOTIDE SEQUENCE [LARGE SCALE GENOMIC DNA]</scope>
    <source>
        <strain evidence="3 4">19-DSS-EL-015</strain>
    </source>
</reference>
<feature type="compositionally biased region" description="Basic and acidic residues" evidence="1">
    <location>
        <begin position="153"/>
        <end position="163"/>
    </location>
</feature>
<dbReference type="Proteomes" id="UP001629113">
    <property type="component" value="Unassembled WGS sequence"/>
</dbReference>
<gene>
    <name evidence="3" type="ORF">PVAG01_04835</name>
</gene>
<sequence>MSSHAALGQVALDKRDYDEAIKQYTKALLTNTSNPSPLWLIQRSTAYQRFGKHELALADAECAIHAALDRGRRELIATAQFRRAIALNCLQRYGDSRICFTWCRKLNEKEKGLGMWQGKVAKDYEKAEQSVGKDAKETKITVKEIPGRIDFAKSEASRAEAESSKSSNSSAEVTTTSSEKISAGGEANEKGKRKVIVKANSKNENAAIMPMESGRTSLDKIRHDWYQSTEKVTIDLLVKGVPPQPVTEVLIRKDSVKVSYPTTDDKENNLWLEVSFEDLDGEVDPESSTFKIMKTKIEITLKKSVPGIKWKRLGNFMKEYVHLFQNIPTKTG</sequence>
<keyword evidence="4" id="KW-1185">Reference proteome</keyword>
<accession>A0ABR4PID1</accession>
<name>A0ABR4PID1_9HELO</name>
<organism evidence="3 4">
    <name type="scientific">Phlyctema vagabunda</name>
    <dbReference type="NCBI Taxonomy" id="108571"/>
    <lineage>
        <taxon>Eukaryota</taxon>
        <taxon>Fungi</taxon>
        <taxon>Dikarya</taxon>
        <taxon>Ascomycota</taxon>
        <taxon>Pezizomycotina</taxon>
        <taxon>Leotiomycetes</taxon>
        <taxon>Helotiales</taxon>
        <taxon>Dermateaceae</taxon>
        <taxon>Phlyctema</taxon>
    </lineage>
</organism>
<protein>
    <submittedName>
        <fullName evidence="3">CS domain-containing protein</fullName>
    </submittedName>
</protein>
<dbReference type="Pfam" id="PF04969">
    <property type="entry name" value="CS"/>
    <property type="match status" value="1"/>
</dbReference>
<dbReference type="SMART" id="SM00028">
    <property type="entry name" value="TPR"/>
    <property type="match status" value="2"/>
</dbReference>
<dbReference type="Gene3D" id="2.60.40.790">
    <property type="match status" value="1"/>
</dbReference>